<dbReference type="AlphaFoldDB" id="A0AAV7NLH2"/>
<sequence length="119" mass="12988">MLLSESGSGMVSIILIDFFVVDLALMGGAATVLEERNSSPRDERLAAEGVVGWGGPLDTLCAYERHVGDSRGRDRDSRWQDDRGLRAVRAELSPASFFVCFESVGPAVPLCRWDGRCLL</sequence>
<feature type="transmembrane region" description="Helical" evidence="1">
    <location>
        <begin position="12"/>
        <end position="33"/>
    </location>
</feature>
<keyword evidence="1" id="KW-0472">Membrane</keyword>
<comment type="caution">
    <text evidence="2">The sequence shown here is derived from an EMBL/GenBank/DDBJ whole genome shotgun (WGS) entry which is preliminary data.</text>
</comment>
<organism evidence="2 3">
    <name type="scientific">Pleurodeles waltl</name>
    <name type="common">Iberian ribbed newt</name>
    <dbReference type="NCBI Taxonomy" id="8319"/>
    <lineage>
        <taxon>Eukaryota</taxon>
        <taxon>Metazoa</taxon>
        <taxon>Chordata</taxon>
        <taxon>Craniata</taxon>
        <taxon>Vertebrata</taxon>
        <taxon>Euteleostomi</taxon>
        <taxon>Amphibia</taxon>
        <taxon>Batrachia</taxon>
        <taxon>Caudata</taxon>
        <taxon>Salamandroidea</taxon>
        <taxon>Salamandridae</taxon>
        <taxon>Pleurodelinae</taxon>
        <taxon>Pleurodeles</taxon>
    </lineage>
</organism>
<dbReference type="EMBL" id="JANPWB010000012">
    <property type="protein sequence ID" value="KAJ1114013.1"/>
    <property type="molecule type" value="Genomic_DNA"/>
</dbReference>
<evidence type="ECO:0000256" key="1">
    <source>
        <dbReference type="SAM" id="Phobius"/>
    </source>
</evidence>
<evidence type="ECO:0000313" key="2">
    <source>
        <dbReference type="EMBL" id="KAJ1114013.1"/>
    </source>
</evidence>
<name>A0AAV7NLH2_PLEWA</name>
<evidence type="ECO:0008006" key="4">
    <source>
        <dbReference type="Google" id="ProtNLM"/>
    </source>
</evidence>
<evidence type="ECO:0000313" key="3">
    <source>
        <dbReference type="Proteomes" id="UP001066276"/>
    </source>
</evidence>
<protein>
    <recommendedName>
        <fullName evidence="4">Secreted protein</fullName>
    </recommendedName>
</protein>
<dbReference type="Proteomes" id="UP001066276">
    <property type="component" value="Chromosome 8"/>
</dbReference>
<accession>A0AAV7NLH2</accession>
<gene>
    <name evidence="2" type="ORF">NDU88_002253</name>
</gene>
<keyword evidence="1" id="KW-0812">Transmembrane</keyword>
<keyword evidence="1" id="KW-1133">Transmembrane helix</keyword>
<proteinExistence type="predicted"/>
<reference evidence="2" key="1">
    <citation type="journal article" date="2022" name="bioRxiv">
        <title>Sequencing and chromosome-scale assembly of the giantPleurodeles waltlgenome.</title>
        <authorList>
            <person name="Brown T."/>
            <person name="Elewa A."/>
            <person name="Iarovenko S."/>
            <person name="Subramanian E."/>
            <person name="Araus A.J."/>
            <person name="Petzold A."/>
            <person name="Susuki M."/>
            <person name="Suzuki K.-i.T."/>
            <person name="Hayashi T."/>
            <person name="Toyoda A."/>
            <person name="Oliveira C."/>
            <person name="Osipova E."/>
            <person name="Leigh N.D."/>
            <person name="Simon A."/>
            <person name="Yun M.H."/>
        </authorList>
    </citation>
    <scope>NUCLEOTIDE SEQUENCE</scope>
    <source>
        <strain evidence="2">20211129_DDA</strain>
        <tissue evidence="2">Liver</tissue>
    </source>
</reference>
<keyword evidence="3" id="KW-1185">Reference proteome</keyword>